<accession>A0AA88KNK4</accession>
<evidence type="ECO:0000313" key="4">
    <source>
        <dbReference type="EMBL" id="KAG2388613.1"/>
    </source>
</evidence>
<evidence type="ECO:0000256" key="2">
    <source>
        <dbReference type="SAM" id="MobiDB-lite"/>
    </source>
</evidence>
<keyword evidence="3" id="KW-0472">Membrane</keyword>
<dbReference type="InterPro" id="IPR015421">
    <property type="entry name" value="PyrdxlP-dep_Trfase_major"/>
</dbReference>
<feature type="transmembrane region" description="Helical" evidence="3">
    <location>
        <begin position="43"/>
        <end position="61"/>
    </location>
</feature>
<evidence type="ECO:0000313" key="5">
    <source>
        <dbReference type="Proteomes" id="UP000816034"/>
    </source>
</evidence>
<reference evidence="4 5" key="1">
    <citation type="journal article" date="2018" name="BMC Genomics">
        <title>The genome of Naegleria lovaniensis, the basis for a comparative approach to unravel pathogenicity factors of the human pathogenic amoeba N. fowleri.</title>
        <authorList>
            <person name="Liechti N."/>
            <person name="Schurch N."/>
            <person name="Bruggmann R."/>
            <person name="Wittwer M."/>
        </authorList>
    </citation>
    <scope>NUCLEOTIDE SEQUENCE [LARGE SCALE GENOMIC DNA]</scope>
    <source>
        <strain evidence="4 5">ATCC 30569</strain>
    </source>
</reference>
<dbReference type="Gene3D" id="3.40.640.10">
    <property type="entry name" value="Type I PLP-dependent aspartate aminotransferase-like (Major domain)"/>
    <property type="match status" value="1"/>
</dbReference>
<dbReference type="GeneID" id="68092514"/>
<name>A0AA88KNK4_NAELO</name>
<feature type="region of interest" description="Disordered" evidence="2">
    <location>
        <begin position="89"/>
        <end position="152"/>
    </location>
</feature>
<evidence type="ECO:0000256" key="1">
    <source>
        <dbReference type="ARBA" id="ARBA00022898"/>
    </source>
</evidence>
<organism evidence="4 5">
    <name type="scientific">Naegleria lovaniensis</name>
    <name type="common">Amoeba</name>
    <dbReference type="NCBI Taxonomy" id="51637"/>
    <lineage>
        <taxon>Eukaryota</taxon>
        <taxon>Discoba</taxon>
        <taxon>Heterolobosea</taxon>
        <taxon>Tetramitia</taxon>
        <taxon>Eutetramitia</taxon>
        <taxon>Vahlkampfiidae</taxon>
        <taxon>Naegleria</taxon>
    </lineage>
</organism>
<proteinExistence type="predicted"/>
<gene>
    <name evidence="4" type="ORF">C9374_000052</name>
</gene>
<keyword evidence="3" id="KW-1133">Transmembrane helix</keyword>
<evidence type="ECO:0000256" key="3">
    <source>
        <dbReference type="SAM" id="Phobius"/>
    </source>
</evidence>
<dbReference type="Proteomes" id="UP000816034">
    <property type="component" value="Unassembled WGS sequence"/>
</dbReference>
<keyword evidence="5" id="KW-1185">Reference proteome</keyword>
<dbReference type="PANTHER" id="PTHR43586:SF8">
    <property type="entry name" value="CYSTEINE DESULFURASE 1, CHLOROPLASTIC"/>
    <property type="match status" value="1"/>
</dbReference>
<feature type="compositionally biased region" description="Polar residues" evidence="2">
    <location>
        <begin position="89"/>
        <end position="123"/>
    </location>
</feature>
<sequence length="372" mass="41731">MGLLEDSTPRCEGMGLIILIINFLFPGFGTIIAAFITSEKEKMQPTLIVGILQLFLSWLLIEREHQFSSDPQAVVNDENAPPVKKALSQTFNPSQKTSQARKSSVLQPLNRNVQEIPPSNSEPKVSKVPPLKRTNSASNIPSQSISRAHHESAKKINLTKLKGASSYRKRPLVEKTIMYKTLEEIATSSVPKFHLHKKTHLLKSIHDNIFGSETFFKTPFGLDKFLPFVYCDTVQEGKPLKFIEDYLHEQVLPTFGNPNARTNSFLSYQSSQFVTDARAMIAKSLNANIENISNETKPSDTDAMFFTRNSCADAIRLFCDRIGLSAICKSVKLEKERPVILVSPNEHKENIQAWKETGSELFSLLTTSMEIS</sequence>
<keyword evidence="3" id="KW-0812">Transmembrane</keyword>
<feature type="transmembrane region" description="Helical" evidence="3">
    <location>
        <begin position="14"/>
        <end position="36"/>
    </location>
</feature>
<dbReference type="RefSeq" id="XP_044552605.1">
    <property type="nucleotide sequence ID" value="XM_044694923.1"/>
</dbReference>
<protein>
    <submittedName>
        <fullName evidence="4">Uncharacterized protein</fullName>
    </submittedName>
</protein>
<feature type="compositionally biased region" description="Polar residues" evidence="2">
    <location>
        <begin position="133"/>
        <end position="146"/>
    </location>
</feature>
<keyword evidence="1" id="KW-0663">Pyridoxal phosphate</keyword>
<dbReference type="AlphaFoldDB" id="A0AA88KNK4"/>
<dbReference type="PANTHER" id="PTHR43586">
    <property type="entry name" value="CYSTEINE DESULFURASE"/>
    <property type="match status" value="1"/>
</dbReference>
<dbReference type="EMBL" id="PYSW02000009">
    <property type="protein sequence ID" value="KAG2388613.1"/>
    <property type="molecule type" value="Genomic_DNA"/>
</dbReference>
<comment type="caution">
    <text evidence="4">The sequence shown here is derived from an EMBL/GenBank/DDBJ whole genome shotgun (WGS) entry which is preliminary data.</text>
</comment>